<feature type="chain" id="PRO_5025592371" description="WxL domain-containing protein" evidence="1">
    <location>
        <begin position="25"/>
        <end position="615"/>
    </location>
</feature>
<keyword evidence="1" id="KW-0732">Signal</keyword>
<gene>
    <name evidence="2" type="ORF">ESZ50_03810</name>
</gene>
<name>A0A6C2C9B5_9LACO</name>
<evidence type="ECO:0000313" key="3">
    <source>
        <dbReference type="Proteomes" id="UP000371977"/>
    </source>
</evidence>
<comment type="caution">
    <text evidence="2">The sequence shown here is derived from an EMBL/GenBank/DDBJ whole genome shotgun (WGS) entry which is preliminary data.</text>
</comment>
<feature type="signal peptide" evidence="1">
    <location>
        <begin position="1"/>
        <end position="24"/>
    </location>
</feature>
<keyword evidence="3" id="KW-1185">Reference proteome</keyword>
<evidence type="ECO:0008006" key="4">
    <source>
        <dbReference type="Google" id="ProtNLM"/>
    </source>
</evidence>
<evidence type="ECO:0000256" key="1">
    <source>
        <dbReference type="SAM" id="SignalP"/>
    </source>
</evidence>
<dbReference type="AlphaFoldDB" id="A0A6C2C9B5"/>
<organism evidence="2 3">
    <name type="scientific">Weissella muntiaci</name>
    <dbReference type="NCBI Taxonomy" id="2508881"/>
    <lineage>
        <taxon>Bacteria</taxon>
        <taxon>Bacillati</taxon>
        <taxon>Bacillota</taxon>
        <taxon>Bacilli</taxon>
        <taxon>Lactobacillales</taxon>
        <taxon>Lactobacillaceae</taxon>
        <taxon>Weissella</taxon>
    </lineage>
</organism>
<protein>
    <recommendedName>
        <fullName evidence="4">WxL domain-containing protein</fullName>
    </recommendedName>
</protein>
<accession>A0A6C2C9B5</accession>
<dbReference type="OrthoDB" id="2243635at2"/>
<dbReference type="RefSeq" id="WP_148622271.1">
    <property type="nucleotide sequence ID" value="NZ_SDGZ01000010.1"/>
</dbReference>
<dbReference type="Proteomes" id="UP000371977">
    <property type="component" value="Unassembled WGS sequence"/>
</dbReference>
<evidence type="ECO:0000313" key="2">
    <source>
        <dbReference type="EMBL" id="TYC50189.1"/>
    </source>
</evidence>
<sequence length="615" mass="66183">MRKFFLILLSWALTSLFFIQSSQASITQETDGNGVTWYVITAGNDFNTLLTSSATSPMNIRASRDLTLPTSPVTIPNGLTLTIDMNNFALYSCYGYDSIFHVGTNQTIRLANMQMTATGNNNELVNNPNVPKPDGTMNGSVRYNYYYGLFYSADQNYSAGSKLTYQNVQMNLGSITTWGGSGGQPFYTRGLPVNFSGNNYFNFPAGRQEFMEGQGFSVLDGTTQITGSGNSSYVPITNGTAGSVGGISVNAGAQLTVNLPNQTGTFFYSNGHNFSLINQGNLQMNLASITNFMSGTTDTPIAYTFGPTSSTNINTNNLFNYATTSPVNTLFDNHAQFTYTSLTNAFWYNNPDSNDSFTIKNADRVRFNTQNAGTPVGQSAVFRNSSTGGNTSMPITISTTSPLGYDITGYALNGNPLIGRTTNSTNAAFGVVGSFYPSLGNLASGLTTGPDGQYPTSTGVQVYQSAPALEFTRNVGMLTFASTPLDTALTFNYQTNMISPGGSLLPRNGTNNAMDFVITDSRAEMPNFSVQASIVSDNLPTGMALHWLDSGNNNTLSATPFNIFTQDSPLELLAPFTYRKSYQADQGVQLQLDSPAVQKGTYNATIQWNLVDGPN</sequence>
<dbReference type="EMBL" id="SDGZ01000010">
    <property type="protein sequence ID" value="TYC50189.1"/>
    <property type="molecule type" value="Genomic_DNA"/>
</dbReference>
<reference evidence="2 3" key="1">
    <citation type="submission" date="2019-01" db="EMBL/GenBank/DDBJ databases">
        <title>Weissella sp. nov., a novel lactic acid bacterium isolated from animal feces.</title>
        <authorList>
            <person name="Wang L.-T."/>
        </authorList>
    </citation>
    <scope>NUCLEOTIDE SEQUENCE [LARGE SCALE GENOMIC DNA]</scope>
    <source>
        <strain evidence="2 3">8H-2</strain>
    </source>
</reference>
<proteinExistence type="predicted"/>